<sequence>MKRKINTLYKYDNLDKLTKKSRDELKDISTDLVNISYYYFMLSKQLWELKMQNPSTHQKNNFDEASLEILDVPRVTSAHKRDFDGAFWEVKLLVTVELGEQSDEVIHHINMYIDDLWDIFNLPLRCKQDGEEDKGNKRNRYSWRQ</sequence>
<proteinExistence type="predicted"/>
<dbReference type="EMBL" id="FPHG01000030">
    <property type="protein sequence ID" value="SFV56140.1"/>
    <property type="molecule type" value="Genomic_DNA"/>
</dbReference>
<gene>
    <name evidence="1" type="ORF">MNB_SV-9-101</name>
</gene>
<dbReference type="AlphaFoldDB" id="A0A1W1BRE3"/>
<accession>A0A1W1BRE3</accession>
<reference evidence="1" key="1">
    <citation type="submission" date="2016-10" db="EMBL/GenBank/DDBJ databases">
        <authorList>
            <person name="de Groot N.N."/>
        </authorList>
    </citation>
    <scope>NUCLEOTIDE SEQUENCE</scope>
</reference>
<evidence type="ECO:0000313" key="1">
    <source>
        <dbReference type="EMBL" id="SFV56140.1"/>
    </source>
</evidence>
<name>A0A1W1BRE3_9ZZZZ</name>
<organism evidence="1">
    <name type="scientific">hydrothermal vent metagenome</name>
    <dbReference type="NCBI Taxonomy" id="652676"/>
    <lineage>
        <taxon>unclassified sequences</taxon>
        <taxon>metagenomes</taxon>
        <taxon>ecological metagenomes</taxon>
    </lineage>
</organism>
<protein>
    <submittedName>
        <fullName evidence="1">Uncharacterized protein</fullName>
    </submittedName>
</protein>